<dbReference type="Proteomes" id="UP000276133">
    <property type="component" value="Unassembled WGS sequence"/>
</dbReference>
<dbReference type="AlphaFoldDB" id="A0A3M7T2Z6"/>
<protein>
    <submittedName>
        <fullName evidence="2">Uncharacterized protein</fullName>
    </submittedName>
</protein>
<sequence length="143" mass="16709">MPHNPVFIDPVLIRELEDKQHENKTKLENPTISIRAILEQIKNPNVLQLVVSQVVFFYLNFYIWLKERTKLHSKLSSGDVITDFEIILLKVTITQLTIFFHQSDDIWNNPALTYLSLNSKSRFETVGSLSLLKASWHLSFKNR</sequence>
<accession>A0A3M7T2Z6</accession>
<keyword evidence="1" id="KW-0812">Transmembrane</keyword>
<keyword evidence="3" id="KW-1185">Reference proteome</keyword>
<keyword evidence="1" id="KW-0472">Membrane</keyword>
<proteinExistence type="predicted"/>
<reference evidence="2 3" key="1">
    <citation type="journal article" date="2018" name="Sci. Rep.">
        <title>Genomic signatures of local adaptation to the degree of environmental predictability in rotifers.</title>
        <authorList>
            <person name="Franch-Gras L."/>
            <person name="Hahn C."/>
            <person name="Garcia-Roger E.M."/>
            <person name="Carmona M.J."/>
            <person name="Serra M."/>
            <person name="Gomez A."/>
        </authorList>
    </citation>
    <scope>NUCLEOTIDE SEQUENCE [LARGE SCALE GENOMIC DNA]</scope>
    <source>
        <strain evidence="2">HYR1</strain>
    </source>
</reference>
<keyword evidence="1" id="KW-1133">Transmembrane helix</keyword>
<evidence type="ECO:0000313" key="3">
    <source>
        <dbReference type="Proteomes" id="UP000276133"/>
    </source>
</evidence>
<organism evidence="2 3">
    <name type="scientific">Brachionus plicatilis</name>
    <name type="common">Marine rotifer</name>
    <name type="synonym">Brachionus muelleri</name>
    <dbReference type="NCBI Taxonomy" id="10195"/>
    <lineage>
        <taxon>Eukaryota</taxon>
        <taxon>Metazoa</taxon>
        <taxon>Spiralia</taxon>
        <taxon>Gnathifera</taxon>
        <taxon>Rotifera</taxon>
        <taxon>Eurotatoria</taxon>
        <taxon>Monogononta</taxon>
        <taxon>Pseudotrocha</taxon>
        <taxon>Ploima</taxon>
        <taxon>Brachionidae</taxon>
        <taxon>Brachionus</taxon>
    </lineage>
</organism>
<name>A0A3M7T2Z6_BRAPC</name>
<evidence type="ECO:0000256" key="1">
    <source>
        <dbReference type="SAM" id="Phobius"/>
    </source>
</evidence>
<feature type="transmembrane region" description="Helical" evidence="1">
    <location>
        <begin position="46"/>
        <end position="65"/>
    </location>
</feature>
<dbReference type="EMBL" id="REGN01000394">
    <property type="protein sequence ID" value="RNA42240.1"/>
    <property type="molecule type" value="Genomic_DNA"/>
</dbReference>
<comment type="caution">
    <text evidence="2">The sequence shown here is derived from an EMBL/GenBank/DDBJ whole genome shotgun (WGS) entry which is preliminary data.</text>
</comment>
<evidence type="ECO:0000313" key="2">
    <source>
        <dbReference type="EMBL" id="RNA42240.1"/>
    </source>
</evidence>
<gene>
    <name evidence="2" type="ORF">BpHYR1_004701</name>
</gene>